<keyword evidence="1 9" id="KW-0963">Cytoplasm</keyword>
<dbReference type="InterPro" id="IPR014729">
    <property type="entry name" value="Rossmann-like_a/b/a_fold"/>
</dbReference>
<sequence>MSGSDIWQMSVDEQIKIIKRGAEKILPDEEALRYKLTTAQKEGRPLRVKLGIDPTVTDIHLGHTVPLRNLRRFQDLGHTAILVLGDFTATVGDPSGRSKARPPLSHEQVLENAATYKEQVSKILDLERAEVVYNSTWLAKLTLKDLIFIGSHISVKRMLEGEYFGRRFEDPDQTVFLHEMFYPIMQGMDSVSINADIELGGTDQEFNCLMGRDLQRLYGQEPQVVVTFPLLPGLTGTEKMSKSLGNYVGVSWGAQEQFNKLMTMSDDHIGIYYRLLTDVPIEEIEEKIQAIQNGQADPREVKKQLVTEIVSQFHGPEAARRAAEDYERYAEIRRTGGKTDQLPSNIPVAKIKLNPEGTRLTHILVTTGMASSNSEAKRLIRQGGVRLRGEVVKDDTHVITPGQLHEALLQVGSRTPVILQEE</sequence>
<dbReference type="GO" id="GO:0006437">
    <property type="term" value="P:tyrosyl-tRNA aminoacylation"/>
    <property type="evidence" value="ECO:0007669"/>
    <property type="project" value="UniProtKB-UniRule"/>
</dbReference>
<dbReference type="SUPFAM" id="SSF52374">
    <property type="entry name" value="Nucleotidylyl transferase"/>
    <property type="match status" value="1"/>
</dbReference>
<evidence type="ECO:0000256" key="5">
    <source>
        <dbReference type="ARBA" id="ARBA00022884"/>
    </source>
</evidence>
<feature type="short sequence motif" description="'KMSKS' region" evidence="9">
    <location>
        <begin position="239"/>
        <end position="243"/>
    </location>
</feature>
<feature type="binding site" evidence="9">
    <location>
        <position position="242"/>
    </location>
    <ligand>
        <name>ATP</name>
        <dbReference type="ChEBI" id="CHEBI:30616"/>
    </ligand>
</feature>
<dbReference type="EC" id="6.1.1.1" evidence="9"/>
<dbReference type="Gene3D" id="3.10.290.10">
    <property type="entry name" value="RNA-binding S4 domain"/>
    <property type="match status" value="1"/>
</dbReference>
<dbReference type="Gene3D" id="3.40.50.620">
    <property type="entry name" value="HUPs"/>
    <property type="match status" value="1"/>
</dbReference>
<dbReference type="NCBIfam" id="TIGR00234">
    <property type="entry name" value="tyrS"/>
    <property type="match status" value="1"/>
</dbReference>
<dbReference type="PANTHER" id="PTHR11766">
    <property type="entry name" value="TYROSYL-TRNA SYNTHETASE"/>
    <property type="match status" value="1"/>
</dbReference>
<evidence type="ECO:0000256" key="2">
    <source>
        <dbReference type="ARBA" id="ARBA00022598"/>
    </source>
</evidence>
<proteinExistence type="inferred from homology"/>
<evidence type="ECO:0000259" key="11">
    <source>
        <dbReference type="Pfam" id="PF01479"/>
    </source>
</evidence>
<dbReference type="EMBL" id="CP001825">
    <property type="protein sequence ID" value="ACZ42620.1"/>
    <property type="molecule type" value="Genomic_DNA"/>
</dbReference>
<evidence type="ECO:0000256" key="4">
    <source>
        <dbReference type="ARBA" id="ARBA00022840"/>
    </source>
</evidence>
<keyword evidence="13" id="KW-1185">Reference proteome</keyword>
<dbReference type="SUPFAM" id="SSF55174">
    <property type="entry name" value="Alpha-L RNA-binding motif"/>
    <property type="match status" value="1"/>
</dbReference>
<dbReference type="PANTHER" id="PTHR11766:SF1">
    <property type="entry name" value="TYROSINE--TRNA LIGASE"/>
    <property type="match status" value="1"/>
</dbReference>
<keyword evidence="7 9" id="KW-0030">Aminoacyl-tRNA synthetase</keyword>
<evidence type="ECO:0000256" key="3">
    <source>
        <dbReference type="ARBA" id="ARBA00022741"/>
    </source>
</evidence>
<dbReference type="GO" id="GO:0005829">
    <property type="term" value="C:cytosol"/>
    <property type="evidence" value="ECO:0007669"/>
    <property type="project" value="TreeGrafter"/>
</dbReference>
<dbReference type="RefSeq" id="WP_012875654.1">
    <property type="nucleotide sequence ID" value="NC_013525.1"/>
</dbReference>
<dbReference type="STRING" id="525904.Tter_1714"/>
<keyword evidence="6 9" id="KW-0648">Protein biosynthesis</keyword>
<dbReference type="Proteomes" id="UP000000323">
    <property type="component" value="Chromosome 1"/>
</dbReference>
<keyword evidence="5 10" id="KW-0694">RNA-binding</keyword>
<evidence type="ECO:0000256" key="7">
    <source>
        <dbReference type="ARBA" id="ARBA00023146"/>
    </source>
</evidence>
<dbReference type="PROSITE" id="PS50889">
    <property type="entry name" value="S4"/>
    <property type="match status" value="1"/>
</dbReference>
<gene>
    <name evidence="9" type="primary">tyrS</name>
    <name evidence="12" type="ordered locus">Tter_1714</name>
</gene>
<dbReference type="InterPro" id="IPR036986">
    <property type="entry name" value="S4_RNA-bd_sf"/>
</dbReference>
<keyword evidence="2 9" id="KW-0436">Ligase</keyword>
<dbReference type="InterPro" id="IPR002307">
    <property type="entry name" value="Tyr-tRNA-ligase"/>
</dbReference>
<evidence type="ECO:0000313" key="13">
    <source>
        <dbReference type="Proteomes" id="UP000000323"/>
    </source>
</evidence>
<dbReference type="eggNOG" id="COG0162">
    <property type="taxonomic scope" value="Bacteria"/>
</dbReference>
<dbReference type="AlphaFoldDB" id="D1CCV5"/>
<dbReference type="HAMAP" id="MF_02007">
    <property type="entry name" value="Tyr_tRNA_synth_type2"/>
    <property type="match status" value="1"/>
</dbReference>
<protein>
    <recommendedName>
        <fullName evidence="9">Tyrosine--tRNA ligase</fullName>
        <ecNumber evidence="9">6.1.1.1</ecNumber>
    </recommendedName>
    <alternativeName>
        <fullName evidence="9">Tyrosyl-tRNA synthetase</fullName>
        <shortName evidence="9">TyrRS</shortName>
    </alternativeName>
</protein>
<reference evidence="13" key="1">
    <citation type="journal article" date="2010" name="Stand. Genomic Sci.">
        <title>Complete genome sequence of 'Thermobaculum terrenum' type strain (YNP1).</title>
        <authorList>
            <person name="Kiss H."/>
            <person name="Cleland D."/>
            <person name="Lapidus A."/>
            <person name="Lucas S."/>
            <person name="Glavina Del Rio T."/>
            <person name="Nolan M."/>
            <person name="Tice H."/>
            <person name="Han C."/>
            <person name="Goodwin L."/>
            <person name="Pitluck S."/>
            <person name="Liolios K."/>
            <person name="Ivanova N."/>
            <person name="Mavromatis K."/>
            <person name="Ovchinnikova G."/>
            <person name="Pati A."/>
            <person name="Chen A."/>
            <person name="Palaniappan K."/>
            <person name="Land M."/>
            <person name="Hauser L."/>
            <person name="Chang Y."/>
            <person name="Jeffries C."/>
            <person name="Lu M."/>
            <person name="Brettin T."/>
            <person name="Detter J."/>
            <person name="Goker M."/>
            <person name="Tindall B."/>
            <person name="Beck B."/>
            <person name="McDermott T."/>
            <person name="Woyke T."/>
            <person name="Bristow J."/>
            <person name="Eisen J."/>
            <person name="Markowitz V."/>
            <person name="Hugenholtz P."/>
            <person name="Kyrpides N."/>
            <person name="Klenk H."/>
            <person name="Cheng J."/>
        </authorList>
    </citation>
    <scope>NUCLEOTIDE SEQUENCE [LARGE SCALE GENOMIC DNA]</scope>
    <source>
        <strain evidence="13">ATCC BAA-798 / YNP1</strain>
    </source>
</reference>
<dbReference type="InterPro" id="IPR024108">
    <property type="entry name" value="Tyr-tRNA-ligase_bac_2"/>
</dbReference>
<comment type="catalytic activity">
    <reaction evidence="8 9">
        <text>tRNA(Tyr) + L-tyrosine + ATP = L-tyrosyl-tRNA(Tyr) + AMP + diphosphate + H(+)</text>
        <dbReference type="Rhea" id="RHEA:10220"/>
        <dbReference type="Rhea" id="RHEA-COMP:9706"/>
        <dbReference type="Rhea" id="RHEA-COMP:9707"/>
        <dbReference type="ChEBI" id="CHEBI:15378"/>
        <dbReference type="ChEBI" id="CHEBI:30616"/>
        <dbReference type="ChEBI" id="CHEBI:33019"/>
        <dbReference type="ChEBI" id="CHEBI:58315"/>
        <dbReference type="ChEBI" id="CHEBI:78442"/>
        <dbReference type="ChEBI" id="CHEBI:78536"/>
        <dbReference type="ChEBI" id="CHEBI:456215"/>
        <dbReference type="EC" id="6.1.1.1"/>
    </reaction>
</comment>
<comment type="caution">
    <text evidence="9">Lacks conserved residue(s) required for the propagation of feature annotation.</text>
</comment>
<comment type="subunit">
    <text evidence="9">Homodimer.</text>
</comment>
<dbReference type="GO" id="GO:0003723">
    <property type="term" value="F:RNA binding"/>
    <property type="evidence" value="ECO:0007669"/>
    <property type="project" value="UniProtKB-KW"/>
</dbReference>
<evidence type="ECO:0000256" key="10">
    <source>
        <dbReference type="PROSITE-ProRule" id="PRU00182"/>
    </source>
</evidence>
<dbReference type="CDD" id="cd00165">
    <property type="entry name" value="S4"/>
    <property type="match status" value="1"/>
</dbReference>
<dbReference type="Pfam" id="PF00579">
    <property type="entry name" value="tRNA-synt_1b"/>
    <property type="match status" value="1"/>
</dbReference>
<dbReference type="GO" id="GO:0005524">
    <property type="term" value="F:ATP binding"/>
    <property type="evidence" value="ECO:0007669"/>
    <property type="project" value="UniProtKB-UniRule"/>
</dbReference>
<evidence type="ECO:0000256" key="1">
    <source>
        <dbReference type="ARBA" id="ARBA00022490"/>
    </source>
</evidence>
<evidence type="ECO:0000256" key="9">
    <source>
        <dbReference type="HAMAP-Rule" id="MF_02007"/>
    </source>
</evidence>
<dbReference type="InterPro" id="IPR002942">
    <property type="entry name" value="S4_RNA-bd"/>
</dbReference>
<dbReference type="HOGENOM" id="CLU_024003_5_0_0"/>
<dbReference type="KEGG" id="ttr:Tter_1714"/>
<name>D1CCV5_THET1</name>
<dbReference type="GO" id="GO:0004831">
    <property type="term" value="F:tyrosine-tRNA ligase activity"/>
    <property type="evidence" value="ECO:0007669"/>
    <property type="project" value="UniProtKB-UniRule"/>
</dbReference>
<comment type="subcellular location">
    <subcellularLocation>
        <location evidence="9">Cytoplasm</location>
    </subcellularLocation>
</comment>
<evidence type="ECO:0000313" key="12">
    <source>
        <dbReference type="EMBL" id="ACZ42620.1"/>
    </source>
</evidence>
<organism evidence="12 13">
    <name type="scientific">Thermobaculum terrenum (strain ATCC BAA-798 / CCMEE 7001 / YNP1)</name>
    <dbReference type="NCBI Taxonomy" id="525904"/>
    <lineage>
        <taxon>Bacteria</taxon>
        <taxon>Bacillati</taxon>
        <taxon>Chloroflexota</taxon>
        <taxon>Chloroflexia</taxon>
        <taxon>Candidatus Thermobaculales</taxon>
        <taxon>Candidatus Thermobaculaceae</taxon>
        <taxon>Thermobaculum</taxon>
    </lineage>
</organism>
<dbReference type="Pfam" id="PF01479">
    <property type="entry name" value="S4"/>
    <property type="match status" value="1"/>
</dbReference>
<comment type="similarity">
    <text evidence="9">Belongs to the class-I aminoacyl-tRNA synthetase family. TyrS type 2 subfamily.</text>
</comment>
<feature type="domain" description="RNA-binding S4" evidence="11">
    <location>
        <begin position="359"/>
        <end position="395"/>
    </location>
</feature>
<dbReference type="Gene3D" id="1.10.240.10">
    <property type="entry name" value="Tyrosyl-Transfer RNA Synthetase"/>
    <property type="match status" value="1"/>
</dbReference>
<dbReference type="InterPro" id="IPR024088">
    <property type="entry name" value="Tyr-tRNA-ligase_bac-type"/>
</dbReference>
<keyword evidence="3 9" id="KW-0547">Nucleotide-binding</keyword>
<dbReference type="PRINTS" id="PR01040">
    <property type="entry name" value="TRNASYNTHTYR"/>
</dbReference>
<accession>D1CCV5</accession>
<dbReference type="InterPro" id="IPR002305">
    <property type="entry name" value="aa-tRNA-synth_Ic"/>
</dbReference>
<comment type="function">
    <text evidence="9">Catalyzes the attachment of tyrosine to tRNA(Tyr) in a two-step reaction: tyrosine is first activated by ATP to form Tyr-AMP and then transferred to the acceptor end of tRNA(Tyr).</text>
</comment>
<dbReference type="CDD" id="cd00805">
    <property type="entry name" value="TyrRS_core"/>
    <property type="match status" value="1"/>
</dbReference>
<evidence type="ECO:0000256" key="6">
    <source>
        <dbReference type="ARBA" id="ARBA00022917"/>
    </source>
</evidence>
<evidence type="ECO:0000256" key="8">
    <source>
        <dbReference type="ARBA" id="ARBA00048248"/>
    </source>
</evidence>
<keyword evidence="4 9" id="KW-0067">ATP-binding</keyword>